<evidence type="ECO:0000313" key="1">
    <source>
        <dbReference type="EMBL" id="EMG31604.1"/>
    </source>
</evidence>
<reference evidence="1 2" key="1">
    <citation type="submission" date="2013-02" db="EMBL/GenBank/DDBJ databases">
        <title>Co-occurrence of anaerobic bacteria in colorectal carcinomas.</title>
        <authorList>
            <person name="Holt R.A."/>
            <person name="Warren R.L."/>
            <person name="Allen-Vercoe E."/>
            <person name="Pleasance S."/>
            <person name="Freeman D.J."/>
            <person name="Watson P."/>
            <person name="Moore R."/>
            <person name="Cochrane K."/>
        </authorList>
    </citation>
    <scope>NUCLEOTIDE SEQUENCE [LARGE SCALE GENOMIC DNA]</scope>
    <source>
        <strain evidence="1 2">CC57C</strain>
    </source>
</reference>
<gene>
    <name evidence="1" type="ORF">H740_00367</name>
</gene>
<comment type="caution">
    <text evidence="1">The sequence shown here is derived from an EMBL/GenBank/DDBJ whole genome shotgun (WGS) entry which is preliminary data.</text>
</comment>
<evidence type="ECO:0000313" key="2">
    <source>
        <dbReference type="Proteomes" id="UP000011782"/>
    </source>
</evidence>
<dbReference type="AlphaFoldDB" id="M3I4S5"/>
<dbReference type="Proteomes" id="UP000011782">
    <property type="component" value="Unassembled WGS sequence"/>
</dbReference>
<name>M3I4S5_9BACT</name>
<dbReference type="PATRIC" id="fig|1073353.3.peg.83"/>
<sequence>MRQTYERGLNFSFIVEFLDYFQALNLNSLSQNFAQIFYKTACNKLNALLQVVKFEEFTGCRF</sequence>
<dbReference type="STRING" id="1073353.H740_00367"/>
<organism evidence="1 2">
    <name type="scientific">Campylobacter showae CC57C</name>
    <dbReference type="NCBI Taxonomy" id="1073353"/>
    <lineage>
        <taxon>Bacteria</taxon>
        <taxon>Pseudomonadati</taxon>
        <taxon>Campylobacterota</taxon>
        <taxon>Epsilonproteobacteria</taxon>
        <taxon>Campylobacterales</taxon>
        <taxon>Campylobacteraceae</taxon>
        <taxon>Campylobacter</taxon>
    </lineage>
</organism>
<proteinExistence type="predicted"/>
<protein>
    <submittedName>
        <fullName evidence="1">Uncharacterized protein</fullName>
    </submittedName>
</protein>
<accession>M3I4S5</accession>
<dbReference type="EMBL" id="AOTD01000006">
    <property type="protein sequence ID" value="EMG31604.1"/>
    <property type="molecule type" value="Genomic_DNA"/>
</dbReference>